<evidence type="ECO:0000313" key="3">
    <source>
        <dbReference type="Proteomes" id="UP000233080"/>
    </source>
</evidence>
<keyword evidence="3" id="KW-1185">Reference proteome</keyword>
<dbReference type="STRING" id="336983.ENSCANP00000005082"/>
<accession>A0A2K5HL43</accession>
<feature type="region of interest" description="Disordered" evidence="1">
    <location>
        <begin position="1"/>
        <end position="45"/>
    </location>
</feature>
<reference evidence="2" key="2">
    <citation type="submission" date="2025-09" db="UniProtKB">
        <authorList>
            <consortium name="Ensembl"/>
        </authorList>
    </citation>
    <scope>IDENTIFICATION</scope>
</reference>
<dbReference type="Ensembl" id="ENSCANT00000019708.1">
    <property type="protein sequence ID" value="ENSCANP00000005082.1"/>
    <property type="gene ID" value="ENSCANG00000017506.1"/>
</dbReference>
<protein>
    <submittedName>
        <fullName evidence="2">Uncharacterized protein</fullName>
    </submittedName>
</protein>
<dbReference type="AlphaFoldDB" id="A0A2K5HL43"/>
<name>A0A2K5HL43_COLAP</name>
<evidence type="ECO:0000256" key="1">
    <source>
        <dbReference type="SAM" id="MobiDB-lite"/>
    </source>
</evidence>
<dbReference type="Proteomes" id="UP000233080">
    <property type="component" value="Unassembled WGS sequence"/>
</dbReference>
<evidence type="ECO:0000313" key="2">
    <source>
        <dbReference type="Ensembl" id="ENSCANP00000005082.1"/>
    </source>
</evidence>
<proteinExistence type="predicted"/>
<organism evidence="2 3">
    <name type="scientific">Colobus angolensis palliatus</name>
    <name type="common">Peters' Angolan colobus</name>
    <dbReference type="NCBI Taxonomy" id="336983"/>
    <lineage>
        <taxon>Eukaryota</taxon>
        <taxon>Metazoa</taxon>
        <taxon>Chordata</taxon>
        <taxon>Craniata</taxon>
        <taxon>Vertebrata</taxon>
        <taxon>Euteleostomi</taxon>
        <taxon>Mammalia</taxon>
        <taxon>Eutheria</taxon>
        <taxon>Euarchontoglires</taxon>
        <taxon>Primates</taxon>
        <taxon>Haplorrhini</taxon>
        <taxon>Catarrhini</taxon>
        <taxon>Cercopithecidae</taxon>
        <taxon>Colobinae</taxon>
        <taxon>Colobus</taxon>
    </lineage>
</organism>
<sequence length="45" mass="4920">MTSRDQPSPEGPPKGTSPRPGISNSESSPPLNYQGILNRLKQFPR</sequence>
<reference evidence="2" key="1">
    <citation type="submission" date="2025-08" db="UniProtKB">
        <authorList>
            <consortium name="Ensembl"/>
        </authorList>
    </citation>
    <scope>IDENTIFICATION</scope>
</reference>
<feature type="compositionally biased region" description="Polar residues" evidence="1">
    <location>
        <begin position="22"/>
        <end position="31"/>
    </location>
</feature>